<dbReference type="PROSITE" id="PS52048">
    <property type="entry name" value="UCH_DOMAIN"/>
    <property type="match status" value="1"/>
</dbReference>
<gene>
    <name evidence="10" type="ORF">A1O9_00065</name>
</gene>
<reference evidence="10 11" key="1">
    <citation type="submission" date="2013-03" db="EMBL/GenBank/DDBJ databases">
        <title>The Genome Sequence of Exophiala aquamarina CBS 119918.</title>
        <authorList>
            <consortium name="The Broad Institute Genomics Platform"/>
            <person name="Cuomo C."/>
            <person name="de Hoog S."/>
            <person name="Gorbushina A."/>
            <person name="Walker B."/>
            <person name="Young S.K."/>
            <person name="Zeng Q."/>
            <person name="Gargeya S."/>
            <person name="Fitzgerald M."/>
            <person name="Haas B."/>
            <person name="Abouelleil A."/>
            <person name="Allen A.W."/>
            <person name="Alvarado L."/>
            <person name="Arachchi H.M."/>
            <person name="Berlin A.M."/>
            <person name="Chapman S.B."/>
            <person name="Gainer-Dewar J."/>
            <person name="Goldberg J."/>
            <person name="Griggs A."/>
            <person name="Gujja S."/>
            <person name="Hansen M."/>
            <person name="Howarth C."/>
            <person name="Imamovic A."/>
            <person name="Ireland A."/>
            <person name="Larimer J."/>
            <person name="McCowan C."/>
            <person name="Murphy C."/>
            <person name="Pearson M."/>
            <person name="Poon T.W."/>
            <person name="Priest M."/>
            <person name="Roberts A."/>
            <person name="Saif S."/>
            <person name="Shea T."/>
            <person name="Sisk P."/>
            <person name="Sykes S."/>
            <person name="Wortman J."/>
            <person name="Nusbaum C."/>
            <person name="Birren B."/>
        </authorList>
    </citation>
    <scope>NUCLEOTIDE SEQUENCE [LARGE SCALE GENOMIC DNA]</scope>
    <source>
        <strain evidence="10 11">CBS 119918</strain>
    </source>
</reference>
<dbReference type="InterPro" id="IPR036959">
    <property type="entry name" value="Peptidase_C12_UCH_sf"/>
</dbReference>
<dbReference type="Proteomes" id="UP000027920">
    <property type="component" value="Unassembled WGS sequence"/>
</dbReference>
<dbReference type="OrthoDB" id="1924260at2759"/>
<dbReference type="RefSeq" id="XP_013264683.1">
    <property type="nucleotide sequence ID" value="XM_013409229.1"/>
</dbReference>
<keyword evidence="3 7" id="KW-0645">Protease</keyword>
<dbReference type="PANTHER" id="PTHR10589">
    <property type="entry name" value="UBIQUITIN CARBOXYL-TERMINAL HYDROLASE"/>
    <property type="match status" value="1"/>
</dbReference>
<dbReference type="InterPro" id="IPR001578">
    <property type="entry name" value="Peptidase_C12_UCH"/>
</dbReference>
<protein>
    <recommendedName>
        <fullName evidence="2 7">ubiquitinyl hydrolase 1</fullName>
        <ecNumber evidence="2 7">3.4.19.12</ecNumber>
    </recommendedName>
</protein>
<dbReference type="GO" id="GO:0005737">
    <property type="term" value="C:cytoplasm"/>
    <property type="evidence" value="ECO:0007669"/>
    <property type="project" value="TreeGrafter"/>
</dbReference>
<evidence type="ECO:0000256" key="5">
    <source>
        <dbReference type="ARBA" id="ARBA00022801"/>
    </source>
</evidence>
<accession>A0A072PRX6</accession>
<evidence type="ECO:0000256" key="2">
    <source>
        <dbReference type="ARBA" id="ARBA00012759"/>
    </source>
</evidence>
<keyword evidence="5 7" id="KW-0378">Hydrolase</keyword>
<dbReference type="GO" id="GO:0016579">
    <property type="term" value="P:protein deubiquitination"/>
    <property type="evidence" value="ECO:0007669"/>
    <property type="project" value="TreeGrafter"/>
</dbReference>
<dbReference type="PANTHER" id="PTHR10589:SF29">
    <property type="entry name" value="UBIQUITIN CARBOXYL-TERMINAL HYDROLASE"/>
    <property type="match status" value="1"/>
</dbReference>
<comment type="similarity">
    <text evidence="7">Belongs to the peptidase C12 family.</text>
</comment>
<comment type="catalytic activity">
    <reaction evidence="1 7">
        <text>Thiol-dependent hydrolysis of ester, thioester, amide, peptide and isopeptide bonds formed by the C-terminal Gly of ubiquitin (a 76-residue protein attached to proteins as an intracellular targeting signal).</text>
        <dbReference type="EC" id="3.4.19.12"/>
    </reaction>
</comment>
<dbReference type="Gene3D" id="3.40.532.10">
    <property type="entry name" value="Peptidase C12, ubiquitin carboxyl-terminal hydrolase"/>
    <property type="match status" value="1"/>
</dbReference>
<evidence type="ECO:0000313" key="11">
    <source>
        <dbReference type="Proteomes" id="UP000027920"/>
    </source>
</evidence>
<evidence type="ECO:0000256" key="1">
    <source>
        <dbReference type="ARBA" id="ARBA00000707"/>
    </source>
</evidence>
<dbReference type="Pfam" id="PF01088">
    <property type="entry name" value="Peptidase_C12"/>
    <property type="match status" value="1"/>
</dbReference>
<evidence type="ECO:0000256" key="6">
    <source>
        <dbReference type="ARBA" id="ARBA00022807"/>
    </source>
</evidence>
<feature type="region of interest" description="Disordered" evidence="8">
    <location>
        <begin position="23"/>
        <end position="54"/>
    </location>
</feature>
<comment type="caution">
    <text evidence="10">The sequence shown here is derived from an EMBL/GenBank/DDBJ whole genome shotgun (WGS) entry which is preliminary data.</text>
</comment>
<dbReference type="GeneID" id="25275017"/>
<name>A0A072PRX6_9EURO</name>
<evidence type="ECO:0000313" key="10">
    <source>
        <dbReference type="EMBL" id="KEF62093.1"/>
    </source>
</evidence>
<dbReference type="AlphaFoldDB" id="A0A072PRX6"/>
<feature type="site" description="Transition state stabilizer" evidence="7">
    <location>
        <position position="130"/>
    </location>
</feature>
<feature type="site" description="Important for enzyme activity" evidence="7">
    <location>
        <position position="259"/>
    </location>
</feature>
<dbReference type="GO" id="GO:0006511">
    <property type="term" value="P:ubiquitin-dependent protein catabolic process"/>
    <property type="evidence" value="ECO:0007669"/>
    <property type="project" value="UniProtKB-UniRule"/>
</dbReference>
<feature type="active site" description="Nucleophile" evidence="7">
    <location>
        <position position="136"/>
    </location>
</feature>
<proteinExistence type="inferred from homology"/>
<dbReference type="HOGENOM" id="CLU_018316_3_0_1"/>
<keyword evidence="4 7" id="KW-0833">Ubl conjugation pathway</keyword>
<evidence type="ECO:0000256" key="4">
    <source>
        <dbReference type="ARBA" id="ARBA00022786"/>
    </source>
</evidence>
<dbReference type="SUPFAM" id="SSF54001">
    <property type="entry name" value="Cysteine proteinases"/>
    <property type="match status" value="1"/>
</dbReference>
<evidence type="ECO:0000256" key="3">
    <source>
        <dbReference type="ARBA" id="ARBA00022670"/>
    </source>
</evidence>
<keyword evidence="11" id="KW-1185">Reference proteome</keyword>
<dbReference type="EMBL" id="AMGV01000001">
    <property type="protein sequence ID" value="KEF62093.1"/>
    <property type="molecule type" value="Genomic_DNA"/>
</dbReference>
<dbReference type="VEuPathDB" id="FungiDB:A1O9_00065"/>
<evidence type="ECO:0000259" key="9">
    <source>
        <dbReference type="PROSITE" id="PS52048"/>
    </source>
</evidence>
<dbReference type="GO" id="GO:0004843">
    <property type="term" value="F:cysteine-type deubiquitinase activity"/>
    <property type="evidence" value="ECO:0007669"/>
    <property type="project" value="UniProtKB-UniRule"/>
</dbReference>
<feature type="active site" description="Proton donor" evidence="7">
    <location>
        <position position="244"/>
    </location>
</feature>
<dbReference type="EC" id="3.4.19.12" evidence="2 7"/>
<dbReference type="STRING" id="1182545.A0A072PRX6"/>
<organism evidence="10 11">
    <name type="scientific">Exophiala aquamarina CBS 119918</name>
    <dbReference type="NCBI Taxonomy" id="1182545"/>
    <lineage>
        <taxon>Eukaryota</taxon>
        <taxon>Fungi</taxon>
        <taxon>Dikarya</taxon>
        <taxon>Ascomycota</taxon>
        <taxon>Pezizomycotina</taxon>
        <taxon>Eurotiomycetes</taxon>
        <taxon>Chaetothyriomycetidae</taxon>
        <taxon>Chaetothyriales</taxon>
        <taxon>Herpotrichiellaceae</taxon>
        <taxon>Exophiala</taxon>
    </lineage>
</organism>
<sequence length="350" mass="38439">MSSRNSTPAKSLAADLAKLTATEHGSSVAASSNTGDDLSTPGTGDQPGTDSLMPTWTGWAELENDPLIFATLLKEWGVTNVQVNEVVPLESVFNQPSEETYGLIFLSPWAAAETENSVTEVPRGVWFANQVSSFSCATVSLMNIINNRDDLDLGEQLNAFRSQTADLSPMARGVALDGFSHVRMVHNSFSTEFDRMIVDLRLKEDLKNSEKAKKKAAAAATAKRPRKKAKIEEGYDEEEGTGFHFVAYVPAGGFVWRMDGMEPFPRKLGELCDGTDWIMMVLPELQATWESASSVTLEFSLLSLTAMTDSSQLAADEEKMARTREDWGPFIAQMVRLHAEKGDIKEKLTQ</sequence>
<feature type="domain" description="UCH catalytic" evidence="9">
    <location>
        <begin position="58"/>
        <end position="306"/>
    </location>
</feature>
<evidence type="ECO:0000256" key="7">
    <source>
        <dbReference type="PROSITE-ProRule" id="PRU01393"/>
    </source>
</evidence>
<dbReference type="InterPro" id="IPR038765">
    <property type="entry name" value="Papain-like_cys_pep_sf"/>
</dbReference>
<keyword evidence="6 7" id="KW-0788">Thiol protease</keyword>
<evidence type="ECO:0000256" key="8">
    <source>
        <dbReference type="SAM" id="MobiDB-lite"/>
    </source>
</evidence>